<feature type="transmembrane region" description="Helical" evidence="6">
    <location>
        <begin position="43"/>
        <end position="67"/>
    </location>
</feature>
<evidence type="ECO:0000256" key="5">
    <source>
        <dbReference type="ARBA" id="ARBA00023136"/>
    </source>
</evidence>
<dbReference type="InterPro" id="IPR001123">
    <property type="entry name" value="LeuE-type"/>
</dbReference>
<evidence type="ECO:0000256" key="1">
    <source>
        <dbReference type="ARBA" id="ARBA00004651"/>
    </source>
</evidence>
<dbReference type="PANTHER" id="PTHR30086">
    <property type="entry name" value="ARGININE EXPORTER PROTEIN ARGO"/>
    <property type="match status" value="1"/>
</dbReference>
<sequence>MQFLEITNFYEFLLAGIVLIITPGADTMYIIGRSIAQGKRAGIYSVLGISSGILVHTIFASLGLSVILAKSALAFMIVKYLGAAYLIYLGIKMLAQGGGKDVLAESIAPDKASYQKIYFSGMLTNVLNPKVALFFLAFLPQFVAPSISDPMLPFLFLGTVFTLTATVWTLSLALFAAAFSKKIIRNPAIQTWLNKISGSVFILLGVKLAFTQRD</sequence>
<comment type="subcellular location">
    <subcellularLocation>
        <location evidence="1">Cell membrane</location>
        <topology evidence="1">Multi-pass membrane protein</topology>
    </subcellularLocation>
</comment>
<evidence type="ECO:0000256" key="2">
    <source>
        <dbReference type="ARBA" id="ARBA00022475"/>
    </source>
</evidence>
<feature type="transmembrane region" description="Helical" evidence="6">
    <location>
        <begin position="73"/>
        <end position="91"/>
    </location>
</feature>
<evidence type="ECO:0000256" key="4">
    <source>
        <dbReference type="ARBA" id="ARBA00022989"/>
    </source>
</evidence>
<dbReference type="GO" id="GO:0015171">
    <property type="term" value="F:amino acid transmembrane transporter activity"/>
    <property type="evidence" value="ECO:0007669"/>
    <property type="project" value="TreeGrafter"/>
</dbReference>
<dbReference type="GO" id="GO:0005886">
    <property type="term" value="C:plasma membrane"/>
    <property type="evidence" value="ECO:0007669"/>
    <property type="project" value="UniProtKB-SubCell"/>
</dbReference>
<keyword evidence="4 6" id="KW-1133">Transmembrane helix</keyword>
<accession>A0AAW9RW77</accession>
<evidence type="ECO:0000313" key="7">
    <source>
        <dbReference type="EMBL" id="MEN7547315.1"/>
    </source>
</evidence>
<reference evidence="7 8" key="1">
    <citation type="submission" date="2024-04" db="EMBL/GenBank/DDBJ databases">
        <title>Novel genus in family Flammeovirgaceae.</title>
        <authorList>
            <person name="Nguyen T.H."/>
            <person name="Vuong T.Q."/>
            <person name="Le H."/>
            <person name="Kim S.-G."/>
        </authorList>
    </citation>
    <scope>NUCLEOTIDE SEQUENCE [LARGE SCALE GENOMIC DNA]</scope>
    <source>
        <strain evidence="7 8">JCM 23209</strain>
    </source>
</reference>
<dbReference type="EMBL" id="JBDKWZ010000002">
    <property type="protein sequence ID" value="MEN7547315.1"/>
    <property type="molecule type" value="Genomic_DNA"/>
</dbReference>
<feature type="transmembrane region" description="Helical" evidence="6">
    <location>
        <begin position="12"/>
        <end position="31"/>
    </location>
</feature>
<protein>
    <submittedName>
        <fullName evidence="7">LysE family translocator</fullName>
    </submittedName>
</protein>
<evidence type="ECO:0000313" key="8">
    <source>
        <dbReference type="Proteomes" id="UP001403385"/>
    </source>
</evidence>
<dbReference type="AlphaFoldDB" id="A0AAW9RW77"/>
<keyword evidence="3 6" id="KW-0812">Transmembrane</keyword>
<keyword evidence="5 6" id="KW-0472">Membrane</keyword>
<name>A0AAW9RW77_9BACT</name>
<keyword evidence="2" id="KW-1003">Cell membrane</keyword>
<organism evidence="7 8">
    <name type="scientific">Rapidithrix thailandica</name>
    <dbReference type="NCBI Taxonomy" id="413964"/>
    <lineage>
        <taxon>Bacteria</taxon>
        <taxon>Pseudomonadati</taxon>
        <taxon>Bacteroidota</taxon>
        <taxon>Cytophagia</taxon>
        <taxon>Cytophagales</taxon>
        <taxon>Flammeovirgaceae</taxon>
        <taxon>Rapidithrix</taxon>
    </lineage>
</organism>
<dbReference type="Pfam" id="PF01810">
    <property type="entry name" value="LysE"/>
    <property type="match status" value="1"/>
</dbReference>
<keyword evidence="8" id="KW-1185">Reference proteome</keyword>
<evidence type="ECO:0000256" key="3">
    <source>
        <dbReference type="ARBA" id="ARBA00022692"/>
    </source>
</evidence>
<proteinExistence type="predicted"/>
<dbReference type="PIRSF" id="PIRSF006324">
    <property type="entry name" value="LeuE"/>
    <property type="match status" value="1"/>
</dbReference>
<feature type="transmembrane region" description="Helical" evidence="6">
    <location>
        <begin position="154"/>
        <end position="180"/>
    </location>
</feature>
<dbReference type="PANTHER" id="PTHR30086:SF20">
    <property type="entry name" value="ARGININE EXPORTER PROTEIN ARGO-RELATED"/>
    <property type="match status" value="1"/>
</dbReference>
<evidence type="ECO:0000256" key="6">
    <source>
        <dbReference type="SAM" id="Phobius"/>
    </source>
</evidence>
<dbReference type="RefSeq" id="WP_346820099.1">
    <property type="nucleotide sequence ID" value="NZ_JBDKWZ010000002.1"/>
</dbReference>
<gene>
    <name evidence="7" type="ORF">AAG747_05310</name>
</gene>
<dbReference type="Proteomes" id="UP001403385">
    <property type="component" value="Unassembled WGS sequence"/>
</dbReference>
<comment type="caution">
    <text evidence="7">The sequence shown here is derived from an EMBL/GenBank/DDBJ whole genome shotgun (WGS) entry which is preliminary data.</text>
</comment>